<name>A0ABW3VSP2_9PSEU</name>
<dbReference type="RefSeq" id="WP_379653257.1">
    <property type="nucleotide sequence ID" value="NZ_JBHTMB010000287.1"/>
</dbReference>
<feature type="transmembrane region" description="Helical" evidence="1">
    <location>
        <begin position="148"/>
        <end position="171"/>
    </location>
</feature>
<dbReference type="InterPro" id="IPR038762">
    <property type="entry name" value="ABM_predict"/>
</dbReference>
<dbReference type="InterPro" id="IPR011008">
    <property type="entry name" value="Dimeric_a/b-barrel"/>
</dbReference>
<accession>A0ABW3VSP2</accession>
<dbReference type="Proteomes" id="UP001597182">
    <property type="component" value="Unassembled WGS sequence"/>
</dbReference>
<evidence type="ECO:0000256" key="1">
    <source>
        <dbReference type="SAM" id="Phobius"/>
    </source>
</evidence>
<proteinExistence type="predicted"/>
<evidence type="ECO:0000313" key="2">
    <source>
        <dbReference type="EMBL" id="MFD1237365.1"/>
    </source>
</evidence>
<protein>
    <recommendedName>
        <fullName evidence="4">ABM domain-containing protein</fullName>
    </recommendedName>
</protein>
<dbReference type="Gene3D" id="3.30.70.100">
    <property type="match status" value="1"/>
</dbReference>
<evidence type="ECO:0008006" key="4">
    <source>
        <dbReference type="Google" id="ProtNLM"/>
    </source>
</evidence>
<reference evidence="3" key="1">
    <citation type="journal article" date="2019" name="Int. J. Syst. Evol. Microbiol.">
        <title>The Global Catalogue of Microorganisms (GCM) 10K type strain sequencing project: providing services to taxonomists for standard genome sequencing and annotation.</title>
        <authorList>
            <consortium name="The Broad Institute Genomics Platform"/>
            <consortium name="The Broad Institute Genome Sequencing Center for Infectious Disease"/>
            <person name="Wu L."/>
            <person name="Ma J."/>
        </authorList>
    </citation>
    <scope>NUCLEOTIDE SEQUENCE [LARGE SCALE GENOMIC DNA]</scope>
    <source>
        <strain evidence="3">CCUG 49018</strain>
    </source>
</reference>
<keyword evidence="1" id="KW-0812">Transmembrane</keyword>
<dbReference type="PANTHER" id="PTHR40057:SF1">
    <property type="entry name" value="SLR1162 PROTEIN"/>
    <property type="match status" value="1"/>
</dbReference>
<keyword evidence="1" id="KW-1133">Transmembrane helix</keyword>
<keyword evidence="1" id="KW-0472">Membrane</keyword>
<dbReference type="PANTHER" id="PTHR40057">
    <property type="entry name" value="SLR1162 PROTEIN"/>
    <property type="match status" value="1"/>
</dbReference>
<dbReference type="SUPFAM" id="SSF54909">
    <property type="entry name" value="Dimeric alpha+beta barrel"/>
    <property type="match status" value="1"/>
</dbReference>
<evidence type="ECO:0000313" key="3">
    <source>
        <dbReference type="Proteomes" id="UP001597182"/>
    </source>
</evidence>
<gene>
    <name evidence="2" type="ORF">ACFQ34_29115</name>
</gene>
<sequence>MAADPLPVSVLTARTARGPGGALTDWAQDLCRAAATMPGHLATHIGEESVDGRTMVHVGVTFASAADLLRWERSPARRRLLDEVAALADGEPRTFSVDGLHQWTPRGPSKLRTTLLIWIALFPIALLMNLLVMPLLEEWPVAARTLLLTALLVPGVVLGTLPRLTALLAAWSGRAR</sequence>
<comment type="caution">
    <text evidence="2">The sequence shown here is derived from an EMBL/GenBank/DDBJ whole genome shotgun (WGS) entry which is preliminary data.</text>
</comment>
<keyword evidence="3" id="KW-1185">Reference proteome</keyword>
<feature type="transmembrane region" description="Helical" evidence="1">
    <location>
        <begin position="115"/>
        <end position="136"/>
    </location>
</feature>
<dbReference type="EMBL" id="JBHTMB010000287">
    <property type="protein sequence ID" value="MFD1237365.1"/>
    <property type="molecule type" value="Genomic_DNA"/>
</dbReference>
<organism evidence="2 3">
    <name type="scientific">Pseudonocardia benzenivorans</name>
    <dbReference type="NCBI Taxonomy" id="228005"/>
    <lineage>
        <taxon>Bacteria</taxon>
        <taxon>Bacillati</taxon>
        <taxon>Actinomycetota</taxon>
        <taxon>Actinomycetes</taxon>
        <taxon>Pseudonocardiales</taxon>
        <taxon>Pseudonocardiaceae</taxon>
        <taxon>Pseudonocardia</taxon>
    </lineage>
</organism>